<reference evidence="2" key="1">
    <citation type="submission" date="2022-11" db="UniProtKB">
        <authorList>
            <consortium name="WormBaseParasite"/>
        </authorList>
    </citation>
    <scope>IDENTIFICATION</scope>
</reference>
<name>A0A914DVK4_9BILA</name>
<dbReference type="AlphaFoldDB" id="A0A914DVK4"/>
<evidence type="ECO:0000313" key="1">
    <source>
        <dbReference type="Proteomes" id="UP000887540"/>
    </source>
</evidence>
<dbReference type="WBParaSite" id="ACRNAN_scaffold4358.g28434.t1">
    <property type="protein sequence ID" value="ACRNAN_scaffold4358.g28434.t1"/>
    <property type="gene ID" value="ACRNAN_scaffold4358.g28434"/>
</dbReference>
<organism evidence="1 2">
    <name type="scientific">Acrobeloides nanus</name>
    <dbReference type="NCBI Taxonomy" id="290746"/>
    <lineage>
        <taxon>Eukaryota</taxon>
        <taxon>Metazoa</taxon>
        <taxon>Ecdysozoa</taxon>
        <taxon>Nematoda</taxon>
        <taxon>Chromadorea</taxon>
        <taxon>Rhabditida</taxon>
        <taxon>Tylenchina</taxon>
        <taxon>Cephalobomorpha</taxon>
        <taxon>Cephaloboidea</taxon>
        <taxon>Cephalobidae</taxon>
        <taxon>Acrobeloides</taxon>
    </lineage>
</organism>
<keyword evidence="1" id="KW-1185">Reference proteome</keyword>
<sequence>MLFMAIHLLNIDDKSFILVLATVVLGFQTPDFLQGASNDVKQQYLSIVQRTDLSVDQKKTMIDSLMVQQPQSIQTAYAAFKQQLDQIRAQGGLTVQQQMAKMQSQTV</sequence>
<accession>A0A914DVK4</accession>
<dbReference type="SUPFAM" id="SSF158855">
    <property type="entry name" value="Lipase chaperone-like"/>
    <property type="match status" value="1"/>
</dbReference>
<proteinExistence type="predicted"/>
<dbReference type="Proteomes" id="UP000887540">
    <property type="component" value="Unplaced"/>
</dbReference>
<evidence type="ECO:0000313" key="2">
    <source>
        <dbReference type="WBParaSite" id="ACRNAN_scaffold4358.g28434.t1"/>
    </source>
</evidence>
<protein>
    <submittedName>
        <fullName evidence="2">Uncharacterized protein</fullName>
    </submittedName>
</protein>